<dbReference type="SUPFAM" id="SSF51658">
    <property type="entry name" value="Xylose isomerase-like"/>
    <property type="match status" value="1"/>
</dbReference>
<organism evidence="5">
    <name type="scientific">marine metagenome</name>
    <dbReference type="NCBI Taxonomy" id="408172"/>
    <lineage>
        <taxon>unclassified sequences</taxon>
        <taxon>metagenomes</taxon>
        <taxon>ecological metagenomes</taxon>
    </lineage>
</organism>
<proteinExistence type="predicted"/>
<keyword evidence="1" id="KW-0479">Metal-binding</keyword>
<dbReference type="InterPro" id="IPR036237">
    <property type="entry name" value="Xyl_isomerase-like_sf"/>
</dbReference>
<evidence type="ECO:0000256" key="2">
    <source>
        <dbReference type="ARBA" id="ARBA00023211"/>
    </source>
</evidence>
<dbReference type="EMBL" id="UINC01005818">
    <property type="protein sequence ID" value="SVA23746.1"/>
    <property type="molecule type" value="Genomic_DNA"/>
</dbReference>
<dbReference type="Gene3D" id="3.20.20.150">
    <property type="entry name" value="Divalent-metal-dependent TIM barrel enzymes"/>
    <property type="match status" value="1"/>
</dbReference>
<dbReference type="InterPro" id="IPR013022">
    <property type="entry name" value="Xyl_isomerase-like_TIM-brl"/>
</dbReference>
<feature type="domain" description="Xylose isomerase-like TIM barrel" evidence="4">
    <location>
        <begin position="103"/>
        <end position="293"/>
    </location>
</feature>
<dbReference type="NCBIfam" id="TIGR02629">
    <property type="entry name" value="L_rham_iso_rhiz"/>
    <property type="match status" value="1"/>
</dbReference>
<dbReference type="InterPro" id="IPR013451">
    <property type="entry name" value="L_rhamnose_iso"/>
</dbReference>
<dbReference type="Pfam" id="PF01261">
    <property type="entry name" value="AP_endonuc_2"/>
    <property type="match status" value="1"/>
</dbReference>
<dbReference type="InterPro" id="IPR050337">
    <property type="entry name" value="L-rhamnose_isomerase"/>
</dbReference>
<evidence type="ECO:0000256" key="1">
    <source>
        <dbReference type="ARBA" id="ARBA00022723"/>
    </source>
</evidence>
<dbReference type="PANTHER" id="PTHR30268:SF0">
    <property type="entry name" value="L-RHAMNOSE ISOMERASE"/>
    <property type="match status" value="1"/>
</dbReference>
<dbReference type="AlphaFoldDB" id="A0A381U6A4"/>
<dbReference type="GO" id="GO:0016853">
    <property type="term" value="F:isomerase activity"/>
    <property type="evidence" value="ECO:0007669"/>
    <property type="project" value="UniProtKB-KW"/>
</dbReference>
<protein>
    <recommendedName>
        <fullName evidence="4">Xylose isomerase-like TIM barrel domain-containing protein</fullName>
    </recommendedName>
</protein>
<accession>A0A381U6A4</accession>
<evidence type="ECO:0000259" key="4">
    <source>
        <dbReference type="Pfam" id="PF01261"/>
    </source>
</evidence>
<keyword evidence="3" id="KW-0413">Isomerase</keyword>
<dbReference type="PANTHER" id="PTHR30268">
    <property type="entry name" value="L-RHAMNOSE ISOMERASE"/>
    <property type="match status" value="1"/>
</dbReference>
<keyword evidence="2" id="KW-0464">Manganese</keyword>
<name>A0A381U6A4_9ZZZZ</name>
<sequence length="432" mass="48076">MPNSSELFVERIADHNNPLRQNLDRDYEALGERLLRRGIQIESLVESAKTFGVALPSWGVGTGGTRFARFPGLGEPRNIEEKLQDCAIVHQLTRTTPHVSLHIPWDKSADLAALLALAARLGLSFSAVNSNTFQDQDGQSHSYKFGGLTHVDKAVRQQAVEHHLECIEIGQALGSHAITVWIADGGNFPGQQHVRQALERYISSVECIYEALPDDWRIFLEYKLYEPAFYSTVVNDWGVSYWCAQTLGPKAQCLIDLGHHAPHVNIEMIVARLIQFGKLGGLHINDSKYGDDDLDAGSIAPFQLFLVFNELIAAAYEGVDGVYPEYMLDQSHNVTDPIESLTMSAIEVQRAYVKALLVDRKALSAYQEQNDAIMALTTLKTAFHENVDPILEMARYRSQGAIDPIGVYRRSGYRQLVASERPAETKSRSGIV</sequence>
<gene>
    <name evidence="5" type="ORF">METZ01_LOCUS76600</name>
</gene>
<evidence type="ECO:0000256" key="3">
    <source>
        <dbReference type="ARBA" id="ARBA00023235"/>
    </source>
</evidence>
<reference evidence="5" key="1">
    <citation type="submission" date="2018-05" db="EMBL/GenBank/DDBJ databases">
        <authorList>
            <person name="Lanie J.A."/>
            <person name="Ng W.-L."/>
            <person name="Kazmierczak K.M."/>
            <person name="Andrzejewski T.M."/>
            <person name="Davidsen T.M."/>
            <person name="Wayne K.J."/>
            <person name="Tettelin H."/>
            <person name="Glass J.I."/>
            <person name="Rusch D."/>
            <person name="Podicherti R."/>
            <person name="Tsui H.-C.T."/>
            <person name="Winkler M.E."/>
        </authorList>
    </citation>
    <scope>NUCLEOTIDE SEQUENCE</scope>
</reference>
<evidence type="ECO:0000313" key="5">
    <source>
        <dbReference type="EMBL" id="SVA23746.1"/>
    </source>
</evidence>
<dbReference type="GO" id="GO:0046872">
    <property type="term" value="F:metal ion binding"/>
    <property type="evidence" value="ECO:0007669"/>
    <property type="project" value="UniProtKB-KW"/>
</dbReference>